<proteinExistence type="predicted"/>
<dbReference type="InterPro" id="IPR026741">
    <property type="entry name" value="SNO"/>
</dbReference>
<dbReference type="InterPro" id="IPR057025">
    <property type="entry name" value="Znr_FGT1_2"/>
</dbReference>
<feature type="domain" description="Strawberry notch AAA" evidence="2">
    <location>
        <begin position="244"/>
        <end position="383"/>
    </location>
</feature>
<evidence type="ECO:0000313" key="5">
    <source>
        <dbReference type="EnsemblPlants" id="ORGLA04G0218900.1"/>
    </source>
</evidence>
<evidence type="ECO:0000256" key="1">
    <source>
        <dbReference type="SAM" id="MobiDB-lite"/>
    </source>
</evidence>
<dbReference type="InterPro" id="IPR057024">
    <property type="entry name" value="Znr_FGT1_1"/>
</dbReference>
<dbReference type="STRING" id="4538.I1PPS0"/>
<feature type="domain" description="FORGETTER1 second zinc ribbon" evidence="4">
    <location>
        <begin position="101"/>
        <end position="133"/>
    </location>
</feature>
<feature type="region of interest" description="Disordered" evidence="1">
    <location>
        <begin position="532"/>
        <end position="552"/>
    </location>
</feature>
<dbReference type="Pfam" id="PF13872">
    <property type="entry name" value="AAA_34"/>
    <property type="match status" value="1"/>
</dbReference>
<evidence type="ECO:0000313" key="6">
    <source>
        <dbReference type="Proteomes" id="UP000007306"/>
    </source>
</evidence>
<dbReference type="PANTHER" id="PTHR12706">
    <property type="entry name" value="STRAWBERRY NOTCH-RELATED"/>
    <property type="match status" value="1"/>
</dbReference>
<dbReference type="EnsemblPlants" id="ORGLA04G0218900.1">
    <property type="protein sequence ID" value="ORGLA04G0218900.1"/>
    <property type="gene ID" value="ORGLA04G0218900"/>
</dbReference>
<reference evidence="5" key="1">
    <citation type="submission" date="2015-06" db="UniProtKB">
        <authorList>
            <consortium name="EnsemblPlants"/>
        </authorList>
    </citation>
    <scope>IDENTIFICATION</scope>
</reference>
<dbReference type="Gramene" id="ORGLA04G0218900.1">
    <property type="protein sequence ID" value="ORGLA04G0218900.1"/>
    <property type="gene ID" value="ORGLA04G0218900"/>
</dbReference>
<reference evidence="5 6" key="2">
    <citation type="submission" date="2018-04" db="EMBL/GenBank/DDBJ databases">
        <title>OglaRS2 (Oryza glaberrima Reference Sequence Version 2).</title>
        <authorList>
            <person name="Zhang J."/>
            <person name="Kudrna D."/>
            <person name="Lee S."/>
            <person name="Talag J."/>
            <person name="Rajasekar S."/>
            <person name="Wing R.A."/>
        </authorList>
    </citation>
    <scope>NUCLEOTIDE SEQUENCE [LARGE SCALE GENOMIC DNA]</scope>
    <source>
        <strain evidence="5 6">cv. IRGC 96717</strain>
    </source>
</reference>
<feature type="domain" description="FORGETTER1 first zinc ribbon" evidence="3">
    <location>
        <begin position="14"/>
        <end position="48"/>
    </location>
</feature>
<feature type="region of interest" description="Disordered" evidence="1">
    <location>
        <begin position="47"/>
        <end position="96"/>
    </location>
</feature>
<dbReference type="eggNOG" id="KOG1513">
    <property type="taxonomic scope" value="Eukaryota"/>
</dbReference>
<dbReference type="GO" id="GO:0006355">
    <property type="term" value="P:regulation of DNA-templated transcription"/>
    <property type="evidence" value="ECO:0007669"/>
    <property type="project" value="InterPro"/>
</dbReference>
<protein>
    <submittedName>
        <fullName evidence="5">Uncharacterized protein</fullName>
    </submittedName>
</protein>
<evidence type="ECO:0000259" key="3">
    <source>
        <dbReference type="Pfam" id="PF23547"/>
    </source>
</evidence>
<dbReference type="InterPro" id="IPR039187">
    <property type="entry name" value="SNO_AAA"/>
</dbReference>
<sequence length="587" mass="63138">MAGGSSPSPAAAPIQVRCAGCRGVLAVAPGMTEFICPKCGMAQRLPPQLMPKPPPSSSSSAAATPAPPAPAAPPPPTSRRGGGGGAALPPPQAQGVDPTKIQLPCANCQAVLNVPHGLARFRCPQCGVELAVDLAKLHNFLASSNNNAAAAPPDNVPPASGPASRAPLVPAPPPAPFPPVPTPGMTQAAQMVPGALIPMVLPITDPPEEINEVAIDVEREEDEGGTVGETFTDYRPPKLSLGLPHPDPIVETSSLSAVQPPEPTYSLNIMDELDETKALSCLQIETLVYACQRHLYHLPTGDRAGFFIGDGAGVGKGRTIAGLIWENWQQGRHKAVWVSIGSDLKYDARRDLDDVGAKCVQVHPLNKLPYSKLDSKAIGIKNGCHKAKNLIPDAGSQSYKGVDFDIVEAPLEERMMNMYRKAAEFWAEFRLELLSAGESFTEGISNQIWRLYWASHQRFFRHMCMSAKVPAVVKLAKEALAENKCVVVGLQSTGEARTEEAITKYGVEMEDFVSGPRELLLKLVEENYPLPPKPDSFQQGEEKVTEIHRKRHSAPDVSFKGRVRKVAKLVEVSDDDSDDYSPSWQFH</sequence>
<name>I1PPS0_ORYGL</name>
<dbReference type="Pfam" id="PF23548">
    <property type="entry name" value="Zn_ribbon_FGT1_2"/>
    <property type="match status" value="1"/>
</dbReference>
<dbReference type="GO" id="GO:0005634">
    <property type="term" value="C:nucleus"/>
    <property type="evidence" value="ECO:0007669"/>
    <property type="project" value="TreeGrafter"/>
</dbReference>
<dbReference type="Proteomes" id="UP000007306">
    <property type="component" value="Chromosome 4"/>
</dbReference>
<dbReference type="GO" id="GO:0031490">
    <property type="term" value="F:chromatin DNA binding"/>
    <property type="evidence" value="ECO:0007669"/>
    <property type="project" value="TreeGrafter"/>
</dbReference>
<evidence type="ECO:0000259" key="2">
    <source>
        <dbReference type="Pfam" id="PF13872"/>
    </source>
</evidence>
<dbReference type="HOGENOM" id="CLU_023967_0_0_1"/>
<dbReference type="GO" id="GO:0042393">
    <property type="term" value="F:histone binding"/>
    <property type="evidence" value="ECO:0007669"/>
    <property type="project" value="TreeGrafter"/>
</dbReference>
<accession>I1PPS0</accession>
<organism evidence="5 6">
    <name type="scientific">Oryza glaberrima</name>
    <name type="common">African rice</name>
    <dbReference type="NCBI Taxonomy" id="4538"/>
    <lineage>
        <taxon>Eukaryota</taxon>
        <taxon>Viridiplantae</taxon>
        <taxon>Streptophyta</taxon>
        <taxon>Embryophyta</taxon>
        <taxon>Tracheophyta</taxon>
        <taxon>Spermatophyta</taxon>
        <taxon>Magnoliopsida</taxon>
        <taxon>Liliopsida</taxon>
        <taxon>Poales</taxon>
        <taxon>Poaceae</taxon>
        <taxon>BOP clade</taxon>
        <taxon>Oryzoideae</taxon>
        <taxon>Oryzeae</taxon>
        <taxon>Oryzinae</taxon>
        <taxon>Oryza</taxon>
    </lineage>
</organism>
<evidence type="ECO:0000259" key="4">
    <source>
        <dbReference type="Pfam" id="PF23548"/>
    </source>
</evidence>
<keyword evidence="6" id="KW-1185">Reference proteome</keyword>
<feature type="compositionally biased region" description="Pro residues" evidence="1">
    <location>
        <begin position="65"/>
        <end position="77"/>
    </location>
</feature>
<dbReference type="AlphaFoldDB" id="I1PPS0"/>
<dbReference type="OMA" id="ERMMIMY"/>
<dbReference type="PANTHER" id="PTHR12706:SF13">
    <property type="entry name" value="PROTEIN FORGETTER 1"/>
    <property type="match status" value="1"/>
</dbReference>
<dbReference type="Pfam" id="PF23547">
    <property type="entry name" value="Zn_ribbon_FGT1_1"/>
    <property type="match status" value="1"/>
</dbReference>